<dbReference type="PANTHER" id="PTHR10434">
    <property type="entry name" value="1-ACYL-SN-GLYCEROL-3-PHOSPHATE ACYLTRANSFERASE"/>
    <property type="match status" value="1"/>
</dbReference>
<dbReference type="Proteomes" id="UP000183649">
    <property type="component" value="Unassembled WGS sequence"/>
</dbReference>
<keyword evidence="4" id="KW-0443">Lipid metabolism</keyword>
<protein>
    <submittedName>
        <fullName evidence="7">Lyso-ornithine lipid acyltransferase</fullName>
    </submittedName>
</protein>
<evidence type="ECO:0000256" key="4">
    <source>
        <dbReference type="ARBA" id="ARBA00023098"/>
    </source>
</evidence>
<keyword evidence="2" id="KW-0444">Lipid biosynthesis</keyword>
<evidence type="ECO:0000313" key="7">
    <source>
        <dbReference type="EMBL" id="CUA93053.1"/>
    </source>
</evidence>
<evidence type="ECO:0000256" key="1">
    <source>
        <dbReference type="ARBA" id="ARBA00005189"/>
    </source>
</evidence>
<dbReference type="GO" id="GO:0003841">
    <property type="term" value="F:1-acylglycerol-3-phosphate O-acyltransferase activity"/>
    <property type="evidence" value="ECO:0007669"/>
    <property type="project" value="TreeGrafter"/>
</dbReference>
<dbReference type="CDD" id="cd07989">
    <property type="entry name" value="LPLAT_AGPAT-like"/>
    <property type="match status" value="1"/>
</dbReference>
<evidence type="ECO:0000313" key="8">
    <source>
        <dbReference type="Proteomes" id="UP000183649"/>
    </source>
</evidence>
<name>A0A0K6HQG2_9BURK</name>
<evidence type="ECO:0000256" key="5">
    <source>
        <dbReference type="ARBA" id="ARBA00023315"/>
    </source>
</evidence>
<evidence type="ECO:0000259" key="6">
    <source>
        <dbReference type="SMART" id="SM00563"/>
    </source>
</evidence>
<feature type="domain" description="Phospholipid/glycerol acyltransferase" evidence="6">
    <location>
        <begin position="99"/>
        <end position="213"/>
    </location>
</feature>
<keyword evidence="5 7" id="KW-0012">Acyltransferase</keyword>
<keyword evidence="3 7" id="KW-0808">Transferase</keyword>
<comment type="pathway">
    <text evidence="1">Lipid metabolism.</text>
</comment>
<organism evidence="7 8">
    <name type="scientific">Thiomonas bhubaneswarensis</name>
    <dbReference type="NCBI Taxonomy" id="339866"/>
    <lineage>
        <taxon>Bacteria</taxon>
        <taxon>Pseudomonadati</taxon>
        <taxon>Pseudomonadota</taxon>
        <taxon>Betaproteobacteria</taxon>
        <taxon>Burkholderiales</taxon>
        <taxon>Thiomonas</taxon>
    </lineage>
</organism>
<dbReference type="PANTHER" id="PTHR10434:SF64">
    <property type="entry name" value="1-ACYL-SN-GLYCEROL-3-PHOSPHATE ACYLTRANSFERASE-RELATED"/>
    <property type="match status" value="1"/>
</dbReference>
<dbReference type="EMBL" id="CYHF01000001">
    <property type="protein sequence ID" value="CUA93053.1"/>
    <property type="molecule type" value="Genomic_DNA"/>
</dbReference>
<dbReference type="Pfam" id="PF01553">
    <property type="entry name" value="Acyltransferase"/>
    <property type="match status" value="1"/>
</dbReference>
<dbReference type="InterPro" id="IPR002123">
    <property type="entry name" value="Plipid/glycerol_acylTrfase"/>
</dbReference>
<keyword evidence="8" id="KW-1185">Reference proteome</keyword>
<evidence type="ECO:0000256" key="2">
    <source>
        <dbReference type="ARBA" id="ARBA00022516"/>
    </source>
</evidence>
<dbReference type="SMART" id="SM00563">
    <property type="entry name" value="PlsC"/>
    <property type="match status" value="1"/>
</dbReference>
<dbReference type="AlphaFoldDB" id="A0A0K6HQG2"/>
<reference evidence="8" key="1">
    <citation type="submission" date="2015-08" db="EMBL/GenBank/DDBJ databases">
        <authorList>
            <person name="Varghese N."/>
        </authorList>
    </citation>
    <scope>NUCLEOTIDE SEQUENCE [LARGE SCALE GENOMIC DNA]</scope>
    <source>
        <strain evidence="8">DSM 18181</strain>
    </source>
</reference>
<gene>
    <name evidence="7" type="ORF">Ga0061069_10186</name>
</gene>
<dbReference type="SUPFAM" id="SSF69593">
    <property type="entry name" value="Glycerol-3-phosphate (1)-acyltransferase"/>
    <property type="match status" value="1"/>
</dbReference>
<dbReference type="STRING" id="339866.GCA_001418255_00085"/>
<accession>A0A0K6HQG2</accession>
<sequence length="283" mass="31024">MNTVPDRAIAPSAAAELPADPPAAVPAPALRRVSAPLRFSARLARLSAHALKGQRIVQHRFPHLSETEKRQHIRDWSAQLIRLSGIALQVNGAPLQTPCLVAANHVSWIDIFAMNAVQPVRFVSKAEAAQWPLIGPLVRGVGTLFIERERAQDVVRVIHQMAQSLQQGHHVGVFPEGTTGYGHNLLPFHANLFQAACVADCPAAVQPVLLFYADQRSGRFSRAASYVGDETMVGSLWRISAAAPLRVEVDYLPPLKAPTRRALSQQTHAAIAEHLYQRLRDSR</sequence>
<proteinExistence type="predicted"/>
<dbReference type="GO" id="GO:0006654">
    <property type="term" value="P:phosphatidic acid biosynthetic process"/>
    <property type="evidence" value="ECO:0007669"/>
    <property type="project" value="TreeGrafter"/>
</dbReference>
<evidence type="ECO:0000256" key="3">
    <source>
        <dbReference type="ARBA" id="ARBA00022679"/>
    </source>
</evidence>
<dbReference type="RefSeq" id="WP_245609895.1">
    <property type="nucleotide sequence ID" value="NZ_CYHF01000001.1"/>
</dbReference>